<accession>A0ABM5H0T7</accession>
<organism evidence="2 3">
    <name type="scientific">Drosophila rhopaloa</name>
    <name type="common">Fruit fly</name>
    <dbReference type="NCBI Taxonomy" id="1041015"/>
    <lineage>
        <taxon>Eukaryota</taxon>
        <taxon>Metazoa</taxon>
        <taxon>Ecdysozoa</taxon>
        <taxon>Arthropoda</taxon>
        <taxon>Hexapoda</taxon>
        <taxon>Insecta</taxon>
        <taxon>Pterygota</taxon>
        <taxon>Neoptera</taxon>
        <taxon>Endopterygota</taxon>
        <taxon>Diptera</taxon>
        <taxon>Brachycera</taxon>
        <taxon>Muscomorpha</taxon>
        <taxon>Ephydroidea</taxon>
        <taxon>Drosophilidae</taxon>
        <taxon>Drosophila</taxon>
        <taxon>Sophophora</taxon>
    </lineage>
</organism>
<sequence length="440" mass="48719">MTENEIDRKFMGVVLRELRCRPRQRRQQQPVNQPKQTRAEKAQSQLSLRGVELVLSKMKFLIAFALVAVASADVSHLFSHSNNLQEDGYHYSAPRAPVVIDVPYVQHESAPVVVYEAPKPRPTPARPVYTAPAVVYKPTPAPVVYHPTPAGILKDDGYHYAQPSVKFEVKAPPPPKVEYLPPPPTKKVYVAPPVYVPPPTKKVVVYTPPPPPPPKKVVYTPPPTGILKDDGYHYGQPSVKFEVKAPPPPKVEYLPPPPTKKVYVAPPVYVPPPTKKVVYTPPPTTKRAYVAPKVEYLPPAETQKVVVYTPPPPPPPKKVVYTPPPTGILKDDGYHYAQPSIQFEVKAPAPVYVPPPPTKKVYVAPPVYVPPPTKKVVVYTPPPPPPPVYVPPPTKKVVVYAPPPPPPPTKRVYVAPKVEYLPPVQKGYSYPNDPQPSFNY</sequence>
<protein>
    <submittedName>
        <fullName evidence="2">Uncharacterized protein</fullName>
    </submittedName>
</protein>
<dbReference type="Proteomes" id="UP001652680">
    <property type="component" value="Unassembled WGS sequence"/>
</dbReference>
<feature type="region of interest" description="Disordered" evidence="1">
    <location>
        <begin position="22"/>
        <end position="43"/>
    </location>
</feature>
<dbReference type="EnsemblMetazoa" id="XM_017117279.2">
    <property type="protein sequence ID" value="XP_016972768.2"/>
    <property type="gene ID" value="LOC108040050"/>
</dbReference>
<keyword evidence="3" id="KW-1185">Reference proteome</keyword>
<dbReference type="GeneID" id="108040050"/>
<evidence type="ECO:0000313" key="3">
    <source>
        <dbReference type="Proteomes" id="UP001652680"/>
    </source>
</evidence>
<evidence type="ECO:0000256" key="1">
    <source>
        <dbReference type="SAM" id="MobiDB-lite"/>
    </source>
</evidence>
<feature type="compositionally biased region" description="Low complexity" evidence="1">
    <location>
        <begin position="27"/>
        <end position="36"/>
    </location>
</feature>
<reference evidence="3" key="1">
    <citation type="journal article" date="2021" name="Elife">
        <title>Highly contiguous assemblies of 101 drosophilid genomes.</title>
        <authorList>
            <person name="Kim B.Y."/>
            <person name="Wang J.R."/>
            <person name="Miller D.E."/>
            <person name="Barmina O."/>
            <person name="Delaney E."/>
            <person name="Thompson A."/>
            <person name="Comeault A.A."/>
            <person name="Peede D."/>
            <person name="D'Agostino E.R."/>
            <person name="Pelaez J."/>
            <person name="Aguilar J.M."/>
            <person name="Haji D."/>
            <person name="Matsunaga T."/>
            <person name="Armstrong E.E."/>
            <person name="Zych M."/>
            <person name="Ogawa Y."/>
            <person name="Stamenkovic-Radak M."/>
            <person name="Jelic M."/>
            <person name="Veselinovic M.S."/>
            <person name="Tanaskovic M."/>
            <person name="Eric P."/>
            <person name="Gao J.J."/>
            <person name="Katoh T.K."/>
            <person name="Toda M.J."/>
            <person name="Watabe H."/>
            <person name="Watada M."/>
            <person name="Davis J.S."/>
            <person name="Moyle L.C."/>
            <person name="Manoli G."/>
            <person name="Bertolini E."/>
            <person name="Kostal V."/>
            <person name="Hawley R.S."/>
            <person name="Takahashi A."/>
            <person name="Jones C.D."/>
            <person name="Price D.K."/>
            <person name="Whiteman N."/>
            <person name="Kopp A."/>
            <person name="Matute D.R."/>
            <person name="Petrov D.A."/>
        </authorList>
    </citation>
    <scope>NUCLEOTIDE SEQUENCE [LARGE SCALE GENOMIC DNA]</scope>
</reference>
<proteinExistence type="predicted"/>
<name>A0ABM5H0T7_DRORH</name>
<reference evidence="2" key="2">
    <citation type="submission" date="2025-05" db="UniProtKB">
        <authorList>
            <consortium name="EnsemblMetazoa"/>
        </authorList>
    </citation>
    <scope>IDENTIFICATION</scope>
</reference>
<evidence type="ECO:0000313" key="2">
    <source>
        <dbReference type="EnsemblMetazoa" id="XP_016972768.2"/>
    </source>
</evidence>
<dbReference type="RefSeq" id="XP_016972768.2">
    <property type="nucleotide sequence ID" value="XM_017117279.2"/>
</dbReference>